<accession>A0ABQ6IPJ8</accession>
<keyword evidence="3" id="KW-1185">Reference proteome</keyword>
<proteinExistence type="predicted"/>
<evidence type="ECO:0000256" key="1">
    <source>
        <dbReference type="SAM" id="Phobius"/>
    </source>
</evidence>
<feature type="transmembrane region" description="Helical" evidence="1">
    <location>
        <begin position="45"/>
        <end position="64"/>
    </location>
</feature>
<gene>
    <name evidence="2" type="ORF">GCM10025883_06840</name>
</gene>
<protein>
    <submittedName>
        <fullName evidence="2">Uncharacterized protein</fullName>
    </submittedName>
</protein>
<comment type="caution">
    <text evidence="2">The sequence shown here is derived from an EMBL/GenBank/DDBJ whole genome shotgun (WGS) entry which is preliminary data.</text>
</comment>
<keyword evidence="1" id="KW-0472">Membrane</keyword>
<keyword evidence="1" id="KW-1133">Transmembrane helix</keyword>
<dbReference type="EMBL" id="BSUO01000001">
    <property type="protein sequence ID" value="GMA38639.1"/>
    <property type="molecule type" value="Genomic_DNA"/>
</dbReference>
<feature type="transmembrane region" description="Helical" evidence="1">
    <location>
        <begin position="107"/>
        <end position="130"/>
    </location>
</feature>
<keyword evidence="1" id="KW-0812">Transmembrane</keyword>
<organism evidence="2 3">
    <name type="scientific">Mobilicoccus caccae</name>
    <dbReference type="NCBI Taxonomy" id="1859295"/>
    <lineage>
        <taxon>Bacteria</taxon>
        <taxon>Bacillati</taxon>
        <taxon>Actinomycetota</taxon>
        <taxon>Actinomycetes</taxon>
        <taxon>Micrococcales</taxon>
        <taxon>Dermatophilaceae</taxon>
        <taxon>Mobilicoccus</taxon>
    </lineage>
</organism>
<sequence>MSVATSTRTLFPLEQRTWVSILTIGVGFGVVATVALILAGAHERGVIALATPLVFGYTAATIHRPRDRPQGAFRRPVARVLNWVLVGLATATIAYDVAPVVRDGLDGAHPAVLLVTIMTVVLQLAVVVMAHESLRRL</sequence>
<evidence type="ECO:0000313" key="2">
    <source>
        <dbReference type="EMBL" id="GMA38639.1"/>
    </source>
</evidence>
<evidence type="ECO:0000313" key="3">
    <source>
        <dbReference type="Proteomes" id="UP001157126"/>
    </source>
</evidence>
<name>A0ABQ6IPJ8_9MICO</name>
<reference evidence="3" key="1">
    <citation type="journal article" date="2019" name="Int. J. Syst. Evol. Microbiol.">
        <title>The Global Catalogue of Microorganisms (GCM) 10K type strain sequencing project: providing services to taxonomists for standard genome sequencing and annotation.</title>
        <authorList>
            <consortium name="The Broad Institute Genomics Platform"/>
            <consortium name="The Broad Institute Genome Sequencing Center for Infectious Disease"/>
            <person name="Wu L."/>
            <person name="Ma J."/>
        </authorList>
    </citation>
    <scope>NUCLEOTIDE SEQUENCE [LARGE SCALE GENOMIC DNA]</scope>
    <source>
        <strain evidence="3">NBRC 113072</strain>
    </source>
</reference>
<feature type="transmembrane region" description="Helical" evidence="1">
    <location>
        <begin position="76"/>
        <end position="95"/>
    </location>
</feature>
<feature type="transmembrane region" description="Helical" evidence="1">
    <location>
        <begin position="18"/>
        <end position="39"/>
    </location>
</feature>
<dbReference type="Proteomes" id="UP001157126">
    <property type="component" value="Unassembled WGS sequence"/>
</dbReference>